<keyword evidence="1" id="KW-0966">Cell projection</keyword>
<accession>A0A2I6S8I0</accession>
<dbReference type="SUPFAM" id="SSF52540">
    <property type="entry name" value="P-loop containing nucleoside triphosphate hydrolases"/>
    <property type="match status" value="1"/>
</dbReference>
<keyword evidence="1" id="KW-0969">Cilium</keyword>
<dbReference type="RefSeq" id="WP_102247613.1">
    <property type="nucleotide sequence ID" value="NZ_CP025682.1"/>
</dbReference>
<reference evidence="1 2" key="1">
    <citation type="submission" date="2018-01" db="EMBL/GenBank/DDBJ databases">
        <authorList>
            <person name="Fu G.-Y."/>
        </authorList>
    </citation>
    <scope>NUCLEOTIDE SEQUENCE [LARGE SCALE GENOMIC DNA]</scope>
    <source>
        <strain evidence="1 2">SY39</strain>
    </source>
</reference>
<dbReference type="AlphaFoldDB" id="A0A2I6S8I0"/>
<sequence length="268" mass="27823">MIDCHEDQAAGLRRLFRRAPPKVVALYAAGRARAAIAVRAAYRVARLAERVLILDEAGASDGLAATLGLAEGHDLLAVLGEHVHVPELLQPVPGLVGRVPVRAAALALPLLDEERRLALVAALAELHRRAGFVLVHAATDAAADPSPFVFAAPRRMLVAEVSRTGALEAYALIKALAAAGAGSLHVAVADAPTRAEAAAFFDSLDALVRRHVGVPLAWLGEIERDDLAGGLAAEPALSSPREPEMAFLRRLAALGSAHANGAPGSRAA</sequence>
<dbReference type="InterPro" id="IPR027417">
    <property type="entry name" value="P-loop_NTPase"/>
</dbReference>
<gene>
    <name evidence="1" type="ORF">C0099_11870</name>
</gene>
<proteinExistence type="predicted"/>
<evidence type="ECO:0000313" key="1">
    <source>
        <dbReference type="EMBL" id="AUN95565.1"/>
    </source>
</evidence>
<dbReference type="Gene3D" id="3.40.50.300">
    <property type="entry name" value="P-loop containing nucleotide triphosphate hydrolases"/>
    <property type="match status" value="1"/>
</dbReference>
<name>A0A2I6S8I0_9RHOO</name>
<organism evidence="1 2">
    <name type="scientific">Pseudazoarcus pumilus</name>
    <dbReference type="NCBI Taxonomy" id="2067960"/>
    <lineage>
        <taxon>Bacteria</taxon>
        <taxon>Pseudomonadati</taxon>
        <taxon>Pseudomonadota</taxon>
        <taxon>Betaproteobacteria</taxon>
        <taxon>Rhodocyclales</taxon>
        <taxon>Zoogloeaceae</taxon>
        <taxon>Pseudazoarcus</taxon>
    </lineage>
</organism>
<protein>
    <submittedName>
        <fullName evidence="1">Flagellar FleN</fullName>
    </submittedName>
</protein>
<keyword evidence="2" id="KW-1185">Reference proteome</keyword>
<evidence type="ECO:0000313" key="2">
    <source>
        <dbReference type="Proteomes" id="UP000242205"/>
    </source>
</evidence>
<keyword evidence="1" id="KW-0282">Flagellum</keyword>
<dbReference type="OrthoDB" id="5296586at2"/>
<dbReference type="EMBL" id="CP025682">
    <property type="protein sequence ID" value="AUN95565.1"/>
    <property type="molecule type" value="Genomic_DNA"/>
</dbReference>
<dbReference type="Proteomes" id="UP000242205">
    <property type="component" value="Chromosome"/>
</dbReference>
<dbReference type="KEGG" id="atw:C0099_11870"/>